<dbReference type="InterPro" id="IPR050396">
    <property type="entry name" value="Glycosyltr_51/Transpeptidase"/>
</dbReference>
<evidence type="ECO:0000256" key="14">
    <source>
        <dbReference type="SAM" id="MobiDB-lite"/>
    </source>
</evidence>
<keyword evidence="10" id="KW-0511">Multifunctional enzyme</keyword>
<dbReference type="OrthoDB" id="9766909at2"/>
<evidence type="ECO:0000256" key="9">
    <source>
        <dbReference type="ARBA" id="ARBA00022984"/>
    </source>
</evidence>
<feature type="compositionally biased region" description="Acidic residues" evidence="14">
    <location>
        <begin position="889"/>
        <end position="910"/>
    </location>
</feature>
<feature type="compositionally biased region" description="Basic residues" evidence="14">
    <location>
        <begin position="10"/>
        <end position="25"/>
    </location>
</feature>
<dbReference type="GO" id="GO:0009002">
    <property type="term" value="F:serine-type D-Ala-D-Ala carboxypeptidase activity"/>
    <property type="evidence" value="ECO:0007669"/>
    <property type="project" value="UniProtKB-EC"/>
</dbReference>
<feature type="region of interest" description="Disordered" evidence="14">
    <location>
        <begin position="1"/>
        <end position="25"/>
    </location>
</feature>
<comment type="caution">
    <text evidence="17">The sequence shown here is derived from an EMBL/GenBank/DDBJ whole genome shotgun (WGS) entry which is preliminary data.</text>
</comment>
<keyword evidence="8" id="KW-0133">Cell shape</keyword>
<keyword evidence="3" id="KW-0121">Carboxypeptidase</keyword>
<evidence type="ECO:0000256" key="4">
    <source>
        <dbReference type="ARBA" id="ARBA00022670"/>
    </source>
</evidence>
<dbReference type="SUPFAM" id="SSF53955">
    <property type="entry name" value="Lysozyme-like"/>
    <property type="match status" value="1"/>
</dbReference>
<evidence type="ECO:0000313" key="17">
    <source>
        <dbReference type="EMBL" id="GEN31785.1"/>
    </source>
</evidence>
<gene>
    <name evidence="17" type="primary">ponA</name>
    <name evidence="17" type="ORF">CQU01_20230</name>
</gene>
<keyword evidence="15" id="KW-0472">Membrane</keyword>
<dbReference type="NCBIfam" id="TIGR02074">
    <property type="entry name" value="PBP_1a_fam"/>
    <property type="match status" value="1"/>
</dbReference>
<evidence type="ECO:0000256" key="1">
    <source>
        <dbReference type="ARBA" id="ARBA00007090"/>
    </source>
</evidence>
<evidence type="ECO:0000256" key="8">
    <source>
        <dbReference type="ARBA" id="ARBA00022960"/>
    </source>
</evidence>
<keyword evidence="18" id="KW-1185">Reference proteome</keyword>
<comment type="similarity">
    <text evidence="1">In the C-terminal section; belongs to the transpeptidase family.</text>
</comment>
<keyword evidence="15" id="KW-1133">Transmembrane helix</keyword>
<dbReference type="GO" id="GO:0008658">
    <property type="term" value="F:penicillin binding"/>
    <property type="evidence" value="ECO:0007669"/>
    <property type="project" value="InterPro"/>
</dbReference>
<name>A0A511UYS2_9BACI</name>
<dbReference type="Gene3D" id="2.60.40.10">
    <property type="entry name" value="Immunoglobulins"/>
    <property type="match status" value="1"/>
</dbReference>
<reference evidence="17 18" key="1">
    <citation type="submission" date="2019-07" db="EMBL/GenBank/DDBJ databases">
        <title>Whole genome shotgun sequence of Cerasibacillus quisquiliarum NBRC 102429.</title>
        <authorList>
            <person name="Hosoyama A."/>
            <person name="Uohara A."/>
            <person name="Ohji S."/>
            <person name="Ichikawa N."/>
        </authorList>
    </citation>
    <scope>NUCLEOTIDE SEQUENCE [LARGE SCALE GENOMIC DNA]</scope>
    <source>
        <strain evidence="17 18">NBRC 102429</strain>
    </source>
</reference>
<dbReference type="AlphaFoldDB" id="A0A511UYS2"/>
<sequence>MVTNNQQTRMGRKKQQKRLKQNKHKKHKPLWKKLFLSILVLILAIGIGVMALFGYYIATAPKIDPEKLSDPFSSKVLDKNGEVFADLGSEKRTKIVYDDLPEVLVDAVIATEDSRFFKHPGIDIKRIGGAIIANIKHGFGSEGASTITQQVAENAFLTSEKKIKLKVQEQWIALKLERQYSKEQILEMYLNKIFYGNGAYGVARAAQVYFGKTDLHELTLPEAAILAGLPQRPTAYNPFKNPDLTKKRMNTVLDLMVRHNKITEKEADEARKVDIESLLTERSPQSIKYQAFIQQVEKEVKEKVNGANIYTDGLKIYTTLDPDIQDYVEFLLTDQEENPIKFPNDTMQSGMVVVDTKTGKIQAIGGRRNSEGDDFNYAQAGFQPASTAKPIMAYGPAIEYNKWSTYHQINDDKPYEIAGSNPIRNHNRTYQGWVSARYALTHSLNVPAVKTFEEVGADKVKQFAEGLGIKFPKSGINIRDAIGGTETTVSPIQMAGAYQAFGNEGIYIEPHTVTKVEFPDGKVIELTPESKAVMNDYTAYMVTDMLKSVVREGTGQRANVAGLPIAGKTGTTNENKDSWFVGYSTNYTVSVWTGNYDEDNNRQPIPSGYTGIARDLFRYTMTEISKNIETPDFKMPDSVVKVNIERGSNPPSLPSSYTPSSKIVTELFVKGTEPKQSSVKYDQLDPVKGLQATFDEAKEAIHIKWSHDKKDDVQFEVSARIDGGQMNVLSTTDDTELVINQVELGAQYDIQVVAISKADQALKSHPQTVTVRTGPDEDQNLDDDENKDDEQDEPEEETIPSVQNLSAHYNGSMIQVNWGYNGPPASFEVTVNGQTEIKNSMGVNIKGAQPGETYTIVVTAIGKQSGKRSEENSVQIKIPNEEQNKNNNDDNDDDDNSDDDDDDDENDEDN</sequence>
<dbReference type="GO" id="GO:0008955">
    <property type="term" value="F:peptidoglycan glycosyltransferase activity"/>
    <property type="evidence" value="ECO:0007669"/>
    <property type="project" value="UniProtKB-EC"/>
</dbReference>
<dbReference type="GO" id="GO:0071555">
    <property type="term" value="P:cell wall organization"/>
    <property type="evidence" value="ECO:0007669"/>
    <property type="project" value="UniProtKB-KW"/>
</dbReference>
<dbReference type="GO" id="GO:0006508">
    <property type="term" value="P:proteolysis"/>
    <property type="evidence" value="ECO:0007669"/>
    <property type="project" value="UniProtKB-KW"/>
</dbReference>
<dbReference type="InterPro" id="IPR013783">
    <property type="entry name" value="Ig-like_fold"/>
</dbReference>
<protein>
    <submittedName>
        <fullName evidence="17">Penicillin-binding protein 1A/1B</fullName>
    </submittedName>
</protein>
<accession>A0A511UYS2</accession>
<feature type="compositionally biased region" description="Basic and acidic residues" evidence="14">
    <location>
        <begin position="879"/>
        <end position="888"/>
    </location>
</feature>
<evidence type="ECO:0000256" key="15">
    <source>
        <dbReference type="SAM" id="Phobius"/>
    </source>
</evidence>
<dbReference type="PANTHER" id="PTHR32282:SF29">
    <property type="entry name" value="PENICILLIN-BINDING PROTEIN 1A"/>
    <property type="match status" value="1"/>
</dbReference>
<comment type="catalytic activity">
    <reaction evidence="12">
        <text>Preferential cleavage: (Ac)2-L-Lys-D-Ala-|-D-Ala. Also transpeptidation of peptidyl-alanyl moieties that are N-acyl substituents of D-alanine.</text>
        <dbReference type="EC" id="3.4.16.4"/>
    </reaction>
</comment>
<dbReference type="RefSeq" id="WP_146938168.1">
    <property type="nucleotide sequence ID" value="NZ_BJXW01000023.1"/>
</dbReference>
<dbReference type="GO" id="GO:0009252">
    <property type="term" value="P:peptidoglycan biosynthetic process"/>
    <property type="evidence" value="ECO:0007669"/>
    <property type="project" value="UniProtKB-KW"/>
</dbReference>
<dbReference type="GO" id="GO:0030288">
    <property type="term" value="C:outer membrane-bounded periplasmic space"/>
    <property type="evidence" value="ECO:0007669"/>
    <property type="project" value="TreeGrafter"/>
</dbReference>
<keyword evidence="11" id="KW-0961">Cell wall biogenesis/degradation</keyword>
<dbReference type="Gene3D" id="1.10.3810.10">
    <property type="entry name" value="Biosynthetic peptidoglycan transglycosylase-like"/>
    <property type="match status" value="1"/>
</dbReference>
<evidence type="ECO:0000256" key="11">
    <source>
        <dbReference type="ARBA" id="ARBA00023316"/>
    </source>
</evidence>
<keyword evidence="6" id="KW-0808">Transferase</keyword>
<evidence type="ECO:0000256" key="10">
    <source>
        <dbReference type="ARBA" id="ARBA00023268"/>
    </source>
</evidence>
<feature type="compositionally biased region" description="Acidic residues" evidence="14">
    <location>
        <begin position="776"/>
        <end position="798"/>
    </location>
</feature>
<feature type="region of interest" description="Disordered" evidence="14">
    <location>
        <begin position="863"/>
        <end position="910"/>
    </location>
</feature>
<keyword evidence="4" id="KW-0645">Protease</keyword>
<keyword evidence="9" id="KW-0573">Peptidoglycan synthesis</keyword>
<dbReference type="Pfam" id="PF00905">
    <property type="entry name" value="Transpeptidase"/>
    <property type="match status" value="1"/>
</dbReference>
<dbReference type="PANTHER" id="PTHR32282">
    <property type="entry name" value="BINDING PROTEIN TRANSPEPTIDASE, PUTATIVE-RELATED"/>
    <property type="match status" value="1"/>
</dbReference>
<evidence type="ECO:0000256" key="7">
    <source>
        <dbReference type="ARBA" id="ARBA00022801"/>
    </source>
</evidence>
<dbReference type="SUPFAM" id="SSF49265">
    <property type="entry name" value="Fibronectin type III"/>
    <property type="match status" value="1"/>
</dbReference>
<dbReference type="FunFam" id="1.10.3810.10:FF:000001">
    <property type="entry name" value="Penicillin-binding protein 1A"/>
    <property type="match status" value="1"/>
</dbReference>
<dbReference type="InterPro" id="IPR001264">
    <property type="entry name" value="Glyco_trans_51"/>
</dbReference>
<keyword evidence="5" id="KW-0328">Glycosyltransferase</keyword>
<evidence type="ECO:0000259" key="16">
    <source>
        <dbReference type="PROSITE" id="PS50853"/>
    </source>
</evidence>
<evidence type="ECO:0000256" key="12">
    <source>
        <dbReference type="ARBA" id="ARBA00034000"/>
    </source>
</evidence>
<feature type="domain" description="Fibronectin type-III" evidence="16">
    <location>
        <begin position="686"/>
        <end position="776"/>
    </location>
</feature>
<dbReference type="InterPro" id="IPR003961">
    <property type="entry name" value="FN3_dom"/>
</dbReference>
<feature type="transmembrane region" description="Helical" evidence="15">
    <location>
        <begin position="34"/>
        <end position="58"/>
    </location>
</feature>
<dbReference type="InterPro" id="IPR001460">
    <property type="entry name" value="PCN-bd_Tpept"/>
</dbReference>
<dbReference type="InterPro" id="IPR012338">
    <property type="entry name" value="Beta-lactam/transpept-like"/>
</dbReference>
<dbReference type="Gene3D" id="3.40.710.10">
    <property type="entry name" value="DD-peptidase/beta-lactamase superfamily"/>
    <property type="match status" value="1"/>
</dbReference>
<dbReference type="PROSITE" id="PS50853">
    <property type="entry name" value="FN3"/>
    <property type="match status" value="1"/>
</dbReference>
<dbReference type="InterPro" id="IPR023346">
    <property type="entry name" value="Lysozyme-like_dom_sf"/>
</dbReference>
<evidence type="ECO:0000256" key="13">
    <source>
        <dbReference type="ARBA" id="ARBA00049902"/>
    </source>
</evidence>
<feature type="region of interest" description="Disordered" evidence="14">
    <location>
        <begin position="763"/>
        <end position="805"/>
    </location>
</feature>
<dbReference type="EMBL" id="BJXW01000023">
    <property type="protein sequence ID" value="GEN31785.1"/>
    <property type="molecule type" value="Genomic_DNA"/>
</dbReference>
<evidence type="ECO:0000256" key="2">
    <source>
        <dbReference type="ARBA" id="ARBA00007739"/>
    </source>
</evidence>
<dbReference type="GO" id="GO:0008360">
    <property type="term" value="P:regulation of cell shape"/>
    <property type="evidence" value="ECO:0007669"/>
    <property type="project" value="UniProtKB-KW"/>
</dbReference>
<comment type="catalytic activity">
    <reaction evidence="13">
        <text>[GlcNAc-(1-&gt;4)-Mur2Ac(oyl-L-Ala-gamma-D-Glu-L-Lys-D-Ala-D-Ala)](n)-di-trans,octa-cis-undecaprenyl diphosphate + beta-D-GlcNAc-(1-&gt;4)-Mur2Ac(oyl-L-Ala-gamma-D-Glu-L-Lys-D-Ala-D-Ala)-di-trans,octa-cis-undecaprenyl diphosphate = [GlcNAc-(1-&gt;4)-Mur2Ac(oyl-L-Ala-gamma-D-Glu-L-Lys-D-Ala-D-Ala)](n+1)-di-trans,octa-cis-undecaprenyl diphosphate + di-trans,octa-cis-undecaprenyl diphosphate + H(+)</text>
        <dbReference type="Rhea" id="RHEA:23708"/>
        <dbReference type="Rhea" id="RHEA-COMP:9602"/>
        <dbReference type="Rhea" id="RHEA-COMP:9603"/>
        <dbReference type="ChEBI" id="CHEBI:15378"/>
        <dbReference type="ChEBI" id="CHEBI:58405"/>
        <dbReference type="ChEBI" id="CHEBI:60033"/>
        <dbReference type="ChEBI" id="CHEBI:78435"/>
        <dbReference type="EC" id="2.4.99.28"/>
    </reaction>
</comment>
<evidence type="ECO:0000256" key="5">
    <source>
        <dbReference type="ARBA" id="ARBA00022676"/>
    </source>
</evidence>
<proteinExistence type="inferred from homology"/>
<evidence type="ECO:0000256" key="6">
    <source>
        <dbReference type="ARBA" id="ARBA00022679"/>
    </source>
</evidence>
<keyword evidence="7" id="KW-0378">Hydrolase</keyword>
<keyword evidence="15" id="KW-0812">Transmembrane</keyword>
<dbReference type="Proteomes" id="UP000321491">
    <property type="component" value="Unassembled WGS sequence"/>
</dbReference>
<organism evidence="17 18">
    <name type="scientific">Cerasibacillus quisquiliarum</name>
    <dbReference type="NCBI Taxonomy" id="227865"/>
    <lineage>
        <taxon>Bacteria</taxon>
        <taxon>Bacillati</taxon>
        <taxon>Bacillota</taxon>
        <taxon>Bacilli</taxon>
        <taxon>Bacillales</taxon>
        <taxon>Bacillaceae</taxon>
        <taxon>Cerasibacillus</taxon>
    </lineage>
</organism>
<evidence type="ECO:0000313" key="18">
    <source>
        <dbReference type="Proteomes" id="UP000321491"/>
    </source>
</evidence>
<dbReference type="SUPFAM" id="SSF56601">
    <property type="entry name" value="beta-lactamase/transpeptidase-like"/>
    <property type="match status" value="1"/>
</dbReference>
<comment type="similarity">
    <text evidence="2">In the N-terminal section; belongs to the glycosyltransferase 51 family.</text>
</comment>
<dbReference type="InterPro" id="IPR036950">
    <property type="entry name" value="PBP_transglycosylase"/>
</dbReference>
<dbReference type="InterPro" id="IPR036116">
    <property type="entry name" value="FN3_sf"/>
</dbReference>
<evidence type="ECO:0000256" key="3">
    <source>
        <dbReference type="ARBA" id="ARBA00022645"/>
    </source>
</evidence>
<dbReference type="Pfam" id="PF00912">
    <property type="entry name" value="Transgly"/>
    <property type="match status" value="1"/>
</dbReference>